<comment type="cofactor">
    <cofactor evidence="3">
        <name>Zn(2+)</name>
        <dbReference type="ChEBI" id="CHEBI:29105"/>
    </cofactor>
    <text evidence="3">Binds 1 zinc ion per subunit.</text>
</comment>
<feature type="domain" description="Superoxide dismutase copper/zinc binding" evidence="5">
    <location>
        <begin position="53"/>
        <end position="203"/>
    </location>
</feature>
<name>A0A7K1L1X8_9ACTN</name>
<comment type="catalytic activity">
    <reaction evidence="3">
        <text>2 superoxide + 2 H(+) = H2O2 + O2</text>
        <dbReference type="Rhea" id="RHEA:20696"/>
        <dbReference type="ChEBI" id="CHEBI:15378"/>
        <dbReference type="ChEBI" id="CHEBI:15379"/>
        <dbReference type="ChEBI" id="CHEBI:16240"/>
        <dbReference type="ChEBI" id="CHEBI:18421"/>
        <dbReference type="EC" id="1.15.1.1"/>
    </reaction>
</comment>
<dbReference type="SUPFAM" id="SSF49329">
    <property type="entry name" value="Cu,Zn superoxide dismutase-like"/>
    <property type="match status" value="1"/>
</dbReference>
<evidence type="ECO:0000313" key="6">
    <source>
        <dbReference type="EMBL" id="MUN38458.1"/>
    </source>
</evidence>
<proteinExistence type="inferred from homology"/>
<reference evidence="6 7" key="1">
    <citation type="submission" date="2019-11" db="EMBL/GenBank/DDBJ databases">
        <authorList>
            <person name="Cao P."/>
        </authorList>
    </citation>
    <scope>NUCLEOTIDE SEQUENCE [LARGE SCALE GENOMIC DNA]</scope>
    <source>
        <strain evidence="6 7">NEAU-AAG5</strain>
    </source>
</reference>
<comment type="similarity">
    <text evidence="1 3">Belongs to the Cu-Zn superoxide dismutase family.</text>
</comment>
<dbReference type="PROSITE" id="PS00332">
    <property type="entry name" value="SOD_CU_ZN_2"/>
    <property type="match status" value="1"/>
</dbReference>
<dbReference type="InterPro" id="IPR018152">
    <property type="entry name" value="SOD_Cu/Zn_BS"/>
</dbReference>
<dbReference type="InterPro" id="IPR036423">
    <property type="entry name" value="SOD-like_Cu/Zn_dom_sf"/>
</dbReference>
<keyword evidence="3" id="KW-0479">Metal-binding</keyword>
<evidence type="ECO:0000256" key="3">
    <source>
        <dbReference type="RuleBase" id="RU000393"/>
    </source>
</evidence>
<evidence type="ECO:0000313" key="7">
    <source>
        <dbReference type="Proteomes" id="UP000432015"/>
    </source>
</evidence>
<dbReference type="EMBL" id="WOFH01000006">
    <property type="protein sequence ID" value="MUN38458.1"/>
    <property type="molecule type" value="Genomic_DNA"/>
</dbReference>
<feature type="chain" id="PRO_5039254791" description="Superoxide dismutase [Cu-Zn]" evidence="4">
    <location>
        <begin position="21"/>
        <end position="209"/>
    </location>
</feature>
<evidence type="ECO:0000259" key="5">
    <source>
        <dbReference type="Pfam" id="PF00080"/>
    </source>
</evidence>
<keyword evidence="3" id="KW-0186">Copper</keyword>
<keyword evidence="4" id="KW-0732">Signal</keyword>
<dbReference type="AlphaFoldDB" id="A0A7K1L1X8"/>
<keyword evidence="3" id="KW-0560">Oxidoreductase</keyword>
<dbReference type="Proteomes" id="UP000432015">
    <property type="component" value="Unassembled WGS sequence"/>
</dbReference>
<evidence type="ECO:0000256" key="4">
    <source>
        <dbReference type="SAM" id="SignalP"/>
    </source>
</evidence>
<dbReference type="GO" id="GO:0004784">
    <property type="term" value="F:superoxide dismutase activity"/>
    <property type="evidence" value="ECO:0007669"/>
    <property type="project" value="UniProtKB-EC"/>
</dbReference>
<comment type="cofactor">
    <cofactor evidence="3">
        <name>Cu cation</name>
        <dbReference type="ChEBI" id="CHEBI:23378"/>
    </cofactor>
    <text evidence="3">Binds 1 copper ion per subunit.</text>
</comment>
<comment type="caution">
    <text evidence="6">The sequence shown here is derived from an EMBL/GenBank/DDBJ whole genome shotgun (WGS) entry which is preliminary data.</text>
</comment>
<evidence type="ECO:0000256" key="1">
    <source>
        <dbReference type="ARBA" id="ARBA00010457"/>
    </source>
</evidence>
<dbReference type="EC" id="1.15.1.1" evidence="3"/>
<dbReference type="PANTHER" id="PTHR10003">
    <property type="entry name" value="SUPEROXIDE DISMUTASE CU-ZN -RELATED"/>
    <property type="match status" value="1"/>
</dbReference>
<keyword evidence="7" id="KW-1185">Reference proteome</keyword>
<gene>
    <name evidence="6" type="ORF">GNZ18_17860</name>
</gene>
<feature type="signal peptide" evidence="4">
    <location>
        <begin position="1"/>
        <end position="20"/>
    </location>
</feature>
<keyword evidence="3" id="KW-0862">Zinc</keyword>
<accession>A0A7K1L1X8</accession>
<dbReference type="Gene3D" id="2.60.40.200">
    <property type="entry name" value="Superoxide dismutase, copper/zinc binding domain"/>
    <property type="match status" value="1"/>
</dbReference>
<dbReference type="InterPro" id="IPR024134">
    <property type="entry name" value="SOD_Cu/Zn_/chaperone"/>
</dbReference>
<evidence type="ECO:0000256" key="2">
    <source>
        <dbReference type="ARBA" id="ARBA00024900"/>
    </source>
</evidence>
<sequence>MKKILSVAHLTVLATVGGLAGTVAVSAAVNAATDGGHRALTAQIRDAKGNVVGALTVADQGPTHERLTVRAWNLPPGFHGFHVHTTGKCDPEAVDPNTGKVSPFFTAGGHLNLDSTHTHPSHSGDLPTLLVDENGRGSGETVTDRFQAKHLLDADGSAIIIHALPDNQANIPDRYTTADGKKGPDAASLATGDAGGRFACGVIGQAKRN</sequence>
<dbReference type="RefSeq" id="WP_156217656.1">
    <property type="nucleotide sequence ID" value="NZ_WOFH01000006.1"/>
</dbReference>
<dbReference type="Pfam" id="PF00080">
    <property type="entry name" value="Sod_Cu"/>
    <property type="match status" value="1"/>
</dbReference>
<dbReference type="InterPro" id="IPR001424">
    <property type="entry name" value="SOD_Cu_Zn_dom"/>
</dbReference>
<protein>
    <recommendedName>
        <fullName evidence="3">Superoxide dismutase [Cu-Zn]</fullName>
        <ecNumber evidence="3">1.15.1.1</ecNumber>
    </recommendedName>
</protein>
<organism evidence="6 7">
    <name type="scientific">Actinomadura litoris</name>
    <dbReference type="NCBI Taxonomy" id="2678616"/>
    <lineage>
        <taxon>Bacteria</taxon>
        <taxon>Bacillati</taxon>
        <taxon>Actinomycetota</taxon>
        <taxon>Actinomycetes</taxon>
        <taxon>Streptosporangiales</taxon>
        <taxon>Thermomonosporaceae</taxon>
        <taxon>Actinomadura</taxon>
    </lineage>
</organism>
<dbReference type="GO" id="GO:0005507">
    <property type="term" value="F:copper ion binding"/>
    <property type="evidence" value="ECO:0007669"/>
    <property type="project" value="InterPro"/>
</dbReference>
<comment type="function">
    <text evidence="2">Destroys radicals which are normally produced within the cells and which are toxic to biological systems. May play a role in favoring mycobacterial survival in phagocytes.</text>
</comment>